<evidence type="ECO:0000256" key="2">
    <source>
        <dbReference type="ARBA" id="ARBA00023002"/>
    </source>
</evidence>
<evidence type="ECO:0000259" key="4">
    <source>
        <dbReference type="Pfam" id="PF07992"/>
    </source>
</evidence>
<dbReference type="GO" id="GO:0046653">
    <property type="term" value="P:tetrahydrofolate metabolic process"/>
    <property type="evidence" value="ECO:0007669"/>
    <property type="project" value="InterPro"/>
</dbReference>
<dbReference type="EMBL" id="JAMOIM010000013">
    <property type="protein sequence ID" value="MCW6510150.1"/>
    <property type="molecule type" value="Genomic_DNA"/>
</dbReference>
<dbReference type="PRINTS" id="PR00368">
    <property type="entry name" value="FADPNR"/>
</dbReference>
<dbReference type="InterPro" id="IPR028896">
    <property type="entry name" value="GcvT/YgfZ/DmdA"/>
</dbReference>
<dbReference type="Proteomes" id="UP001165667">
    <property type="component" value="Unassembled WGS sequence"/>
</dbReference>
<dbReference type="Gene3D" id="3.30.1360.120">
    <property type="entry name" value="Probable tRNA modification gtpase trme, domain 1"/>
    <property type="match status" value="1"/>
</dbReference>
<dbReference type="GO" id="GO:0008115">
    <property type="term" value="F:sarcosine oxidase activity"/>
    <property type="evidence" value="ECO:0007669"/>
    <property type="project" value="InterPro"/>
</dbReference>
<evidence type="ECO:0000259" key="5">
    <source>
        <dbReference type="Pfam" id="PF08669"/>
    </source>
</evidence>
<dbReference type="Gene3D" id="3.50.50.60">
    <property type="entry name" value="FAD/NAD(P)-binding domain"/>
    <property type="match status" value="1"/>
</dbReference>
<evidence type="ECO:0000259" key="3">
    <source>
        <dbReference type="Pfam" id="PF01571"/>
    </source>
</evidence>
<protein>
    <submittedName>
        <fullName evidence="7">Sarcosine oxidase subunit alpha family protein</fullName>
    </submittedName>
</protein>
<comment type="caution">
    <text evidence="7">The sequence shown here is derived from an EMBL/GenBank/DDBJ whole genome shotgun (WGS) entry which is preliminary data.</text>
</comment>
<dbReference type="RefSeq" id="WP_282586519.1">
    <property type="nucleotide sequence ID" value="NZ_JAMOIM010000013.1"/>
</dbReference>
<feature type="domain" description="Aminomethyltransferase C-terminal" evidence="5">
    <location>
        <begin position="909"/>
        <end position="994"/>
    </location>
</feature>
<feature type="domain" description="FAD/NAD(P)-binding" evidence="4">
    <location>
        <begin position="177"/>
        <end position="442"/>
    </location>
</feature>
<dbReference type="InterPro" id="IPR042204">
    <property type="entry name" value="2Fe-2S-bd_N"/>
</dbReference>
<dbReference type="Pfam" id="PF07992">
    <property type="entry name" value="Pyr_redox_2"/>
    <property type="match status" value="1"/>
</dbReference>
<feature type="domain" description="GCVT N-terminal" evidence="3">
    <location>
        <begin position="618"/>
        <end position="889"/>
    </location>
</feature>
<reference evidence="7" key="1">
    <citation type="submission" date="2022-05" db="EMBL/GenBank/DDBJ databases">
        <authorList>
            <person name="Pankratov T."/>
        </authorList>
    </citation>
    <scope>NUCLEOTIDE SEQUENCE</scope>
    <source>
        <strain evidence="7">BP6-180914</strain>
    </source>
</reference>
<gene>
    <name evidence="7" type="ORF">M8523_19200</name>
</gene>
<dbReference type="AlphaFoldDB" id="A0AA41Z4G6"/>
<dbReference type="Pfam" id="PF01571">
    <property type="entry name" value="GCV_T"/>
    <property type="match status" value="1"/>
</dbReference>
<dbReference type="InterPro" id="IPR036188">
    <property type="entry name" value="FAD/NAD-bd_sf"/>
</dbReference>
<dbReference type="PRINTS" id="PR00411">
    <property type="entry name" value="PNDRDTASEI"/>
</dbReference>
<keyword evidence="8" id="KW-1185">Reference proteome</keyword>
<keyword evidence="2" id="KW-0560">Oxidoreductase</keyword>
<dbReference type="InterPro" id="IPR041854">
    <property type="entry name" value="BFD-like_2Fe2S-bd_dom_sf"/>
</dbReference>
<evidence type="ECO:0000313" key="8">
    <source>
        <dbReference type="Proteomes" id="UP001165667"/>
    </source>
</evidence>
<dbReference type="Gene3D" id="1.10.10.1100">
    <property type="entry name" value="BFD-like [2Fe-2S]-binding domain"/>
    <property type="match status" value="1"/>
</dbReference>
<dbReference type="PANTHER" id="PTHR43757">
    <property type="entry name" value="AMINOMETHYLTRANSFERASE"/>
    <property type="match status" value="1"/>
</dbReference>
<dbReference type="SUPFAM" id="SSF101790">
    <property type="entry name" value="Aminomethyltransferase beta-barrel domain"/>
    <property type="match status" value="1"/>
</dbReference>
<dbReference type="SUPFAM" id="SSF51905">
    <property type="entry name" value="FAD/NAD(P)-binding domain"/>
    <property type="match status" value="1"/>
</dbReference>
<dbReference type="Pfam" id="PF08669">
    <property type="entry name" value="GCV_T_C"/>
    <property type="match status" value="1"/>
</dbReference>
<dbReference type="InterPro" id="IPR041117">
    <property type="entry name" value="SoxA_A3"/>
</dbReference>
<dbReference type="PIRSF" id="PIRSF037980">
    <property type="entry name" value="SoxA"/>
    <property type="match status" value="1"/>
</dbReference>
<dbReference type="InterPro" id="IPR023753">
    <property type="entry name" value="FAD/NAD-binding_dom"/>
</dbReference>
<dbReference type="PANTHER" id="PTHR43757:SF2">
    <property type="entry name" value="AMINOMETHYLTRANSFERASE, MITOCHONDRIAL"/>
    <property type="match status" value="1"/>
</dbReference>
<dbReference type="Pfam" id="PF13510">
    <property type="entry name" value="Fer2_4"/>
    <property type="match status" value="1"/>
</dbReference>
<name>A0AA41Z4G6_9HYPH</name>
<dbReference type="InterPro" id="IPR013977">
    <property type="entry name" value="GcvT_C"/>
</dbReference>
<organism evidence="7 8">
    <name type="scientific">Lichenifustis flavocetrariae</name>
    <dbReference type="NCBI Taxonomy" id="2949735"/>
    <lineage>
        <taxon>Bacteria</taxon>
        <taxon>Pseudomonadati</taxon>
        <taxon>Pseudomonadota</taxon>
        <taxon>Alphaproteobacteria</taxon>
        <taxon>Hyphomicrobiales</taxon>
        <taxon>Lichenihabitantaceae</taxon>
        <taxon>Lichenifustis</taxon>
    </lineage>
</organism>
<dbReference type="InterPro" id="IPR006277">
    <property type="entry name" value="Sarcosine_oxidase_asu"/>
</dbReference>
<evidence type="ECO:0000259" key="6">
    <source>
        <dbReference type="Pfam" id="PF17806"/>
    </source>
</evidence>
<feature type="domain" description="SoxA A3" evidence="6">
    <location>
        <begin position="521"/>
        <end position="602"/>
    </location>
</feature>
<dbReference type="Gene3D" id="3.10.20.440">
    <property type="entry name" value="2Fe-2S iron-sulphur cluster binding domain, sarcosine oxidase, alpha subunit, N-terminal domain"/>
    <property type="match status" value="1"/>
</dbReference>
<dbReference type="InterPro" id="IPR006222">
    <property type="entry name" value="GCVT_N"/>
</dbReference>
<dbReference type="Pfam" id="PF17806">
    <property type="entry name" value="SO_alpha_A3"/>
    <property type="match status" value="1"/>
</dbReference>
<evidence type="ECO:0000313" key="7">
    <source>
        <dbReference type="EMBL" id="MCW6510150.1"/>
    </source>
</evidence>
<comment type="similarity">
    <text evidence="1">Belongs to the GcvT family.</text>
</comment>
<proteinExistence type="inferred from homology"/>
<accession>A0AA41Z4G6</accession>
<evidence type="ECO:0000256" key="1">
    <source>
        <dbReference type="ARBA" id="ARBA00008609"/>
    </source>
</evidence>
<dbReference type="SUPFAM" id="SSF103025">
    <property type="entry name" value="Folate-binding domain"/>
    <property type="match status" value="1"/>
</dbReference>
<dbReference type="InterPro" id="IPR029043">
    <property type="entry name" value="GcvT/YgfZ_C"/>
</dbReference>
<sequence length="1002" mass="107663">MSGALRLPRGGRIDRNQPVRFTFDGRGYDGFVGDTLASALLSHGVHLLGRSFKYHRPRGILAAGAEEPNALVTVDRGGGRWTPNLRATQVELYEGLVAKSQNRWPSLAFDVGAVNSLVSPMLGAGFYYKTFMGPRFVKGAKLWADLFEPAIRRAAGLGEASRDPDPDHYATRFAHCEVLVVGSGPAGLAAATSAAQSGARVILCDENPVFGGSLADDNHAVIDGMAADAWAAATIEALAARPNVTLLPRTQAFGYYNHNLIGLNQRLTDHLAQPDHRAPRERLWQVRAKHVVLATGAIERPLVFPDNDRPGIMLASAGRTFLNRFGVKPGTRVVVATAHDSAYRAALDLAAAGVQIVRIVDLRESSEGALSVAAERAGLPIMRGATIVGTSGTTRVRGVRIGRVSGRHVTDLESLACDLVLMCGGWTPSVHLFSQSRGKLAYDEGSNSFLPGTPAQDQVSIGACAGTFGLAQILRDGHRAGHAVIKMAVEDRDFAVVGDDESTGAGFIGATPHDRDPTQVKAFVDFQNDVTAKDIALATREGFRSIEHIKRYTTTGMATDQGKTSNMNALGIASAELGRSVPSIGLTTFRQPYTPVTFGSFAGLSRDALFDPVRETAIHGWAAAHGARFEDVGLWKRAWFFSRAGEDMHAAVNRECQITRERAGLFDASTLGKIEVVGPDAAEFLNRLYTNSWTKLGVGKCRYGLMLNEAGFIMDDGVVGRIATDRFHVTTTTGGAPRVMAHMEDYLQTEFPDLKVWLTSTTEQWAVIAVQGPRAREMLAPLVDGLDISAETMPHMSLQVGTFQGVPMRLFRVSFTGELGFEVNVPADYGRAAWEALWAEGRKFDAVAYGTEAMHVMRAEKGYIIVGQDTDGTVTPDDAGMAWAVGKTKPDFVGKRSLGRPDLVAPNRKQIVGLMTDDPRTVLEEGAQIVGDPTPARGTHALGHVTSSYFSAVLGRSIAMAVVEGGRGRMGETLYIPMPSGSISAKIVKPVFYDLEGVRLNG</sequence>
<dbReference type="NCBIfam" id="TIGR01372">
    <property type="entry name" value="soxA"/>
    <property type="match status" value="1"/>
</dbReference>
<dbReference type="InterPro" id="IPR027266">
    <property type="entry name" value="TrmE/GcvT-like"/>
</dbReference>